<sequence length="463" mass="53133">MSRFKYSGEEMDLNKVLKMNQDISKSFLKDSDIFLTKKKADMNISASMELLYSLGEGASIEELSLEITTKDKKLKNRPILEEWDKVVNQANECISTAVVIEDIVSESEIKEAFQELDEINQMFSRKTTITNKTDLSFLAIAVAIQVLKSLIFPHVAEKFHYGESFDESGRLKHNDKSIEQAHRKSNSDFRDKKLKKHEAGHWINILYQTPAYDITKGSKGLNINMGGAYHRMYTLGHDPVLGWVFGTMNILTDIITLNTFKSYRIMRNPMKITNEVVPMGLLFKESYEWKKDDPLNLPAAIFAQAQHLKSDEYTKLGLPIPILSSVNEMLASKLYKKNYDAICLARDLKVVGSSLMVSRIFDTIISLVHGFFRKEDELKDLYEVRTRKILLISNSIASTSTILNAKITSNPKNLDIGMLLNTVTHLFMDIRFIEKIKQEFIESEISDRLKKELDEIDRLYEEI</sequence>
<dbReference type="RefSeq" id="WP_085559035.1">
    <property type="nucleotide sequence ID" value="NZ_FOAH01000023.1"/>
</dbReference>
<accession>A0A1X7MVF4</accession>
<organism evidence="1 2">
    <name type="scientific">Carnobacterium iners</name>
    <dbReference type="NCBI Taxonomy" id="1073423"/>
    <lineage>
        <taxon>Bacteria</taxon>
        <taxon>Bacillati</taxon>
        <taxon>Bacillota</taxon>
        <taxon>Bacilli</taxon>
        <taxon>Lactobacillales</taxon>
        <taxon>Carnobacteriaceae</taxon>
        <taxon>Carnobacterium</taxon>
    </lineage>
</organism>
<protein>
    <submittedName>
        <fullName evidence="1">Uncharacterized protein</fullName>
    </submittedName>
</protein>
<keyword evidence="2" id="KW-1185">Reference proteome</keyword>
<dbReference type="AlphaFoldDB" id="A0A1X7MVF4"/>
<reference evidence="1 2" key="1">
    <citation type="submission" date="2017-04" db="EMBL/GenBank/DDBJ databases">
        <authorList>
            <person name="Afonso C.L."/>
            <person name="Miller P.J."/>
            <person name="Scott M.A."/>
            <person name="Spackman E."/>
            <person name="Goraichik I."/>
            <person name="Dimitrov K.M."/>
            <person name="Suarez D.L."/>
            <person name="Swayne D.E."/>
        </authorList>
    </citation>
    <scope>NUCLEOTIDE SEQUENCE [LARGE SCALE GENOMIC DNA]</scope>
    <source>
        <strain evidence="1 2">LMG26642</strain>
    </source>
</reference>
<dbReference type="EMBL" id="FXBJ01000002">
    <property type="protein sequence ID" value="SMH27913.1"/>
    <property type="molecule type" value="Genomic_DNA"/>
</dbReference>
<dbReference type="STRING" id="1073423.SAMN04488700_0788"/>
<proteinExistence type="predicted"/>
<dbReference type="OrthoDB" id="3193516at2"/>
<name>A0A1X7MVF4_9LACT</name>
<gene>
    <name evidence="1" type="ORF">SAMN04488700_0788</name>
</gene>
<dbReference type="Proteomes" id="UP000193435">
    <property type="component" value="Unassembled WGS sequence"/>
</dbReference>
<evidence type="ECO:0000313" key="2">
    <source>
        <dbReference type="Proteomes" id="UP000193435"/>
    </source>
</evidence>
<evidence type="ECO:0000313" key="1">
    <source>
        <dbReference type="EMBL" id="SMH27913.1"/>
    </source>
</evidence>